<reference evidence="3" key="1">
    <citation type="submission" date="2023-07" db="EMBL/GenBank/DDBJ databases">
        <authorList>
            <person name="Haufschild T."/>
            <person name="Kallscheuer N."/>
            <person name="Hammer J."/>
            <person name="Kohn T."/>
            <person name="Kabuu M."/>
            <person name="Jogler M."/>
            <person name="Wohfarth N."/>
            <person name="Heuer A."/>
            <person name="Rohde M."/>
            <person name="van Teeseling M.C.F."/>
            <person name="Jogler C."/>
        </authorList>
    </citation>
    <scope>NUCLEOTIDE SEQUENCE</scope>
    <source>
        <strain evidence="3">Strain 138</strain>
        <strain evidence="4">Strain 318</strain>
    </source>
</reference>
<feature type="domain" description="Big-1" evidence="2">
    <location>
        <begin position="822"/>
        <end position="913"/>
    </location>
</feature>
<organism evidence="3">
    <name type="scientific">Pseudogemmatithrix spongiicola</name>
    <dbReference type="NCBI Taxonomy" id="3062599"/>
    <lineage>
        <taxon>Bacteria</taxon>
        <taxon>Pseudomonadati</taxon>
        <taxon>Gemmatimonadota</taxon>
        <taxon>Gemmatimonadia</taxon>
        <taxon>Gemmatimonadales</taxon>
        <taxon>Gemmatimonadaceae</taxon>
        <taxon>Pseudogemmatithrix</taxon>
    </lineage>
</organism>
<accession>A0AA49JS20</accession>
<dbReference type="InterPro" id="IPR051553">
    <property type="entry name" value="Ran_GTPase-activating"/>
</dbReference>
<dbReference type="SMART" id="SM00634">
    <property type="entry name" value="BID_1"/>
    <property type="match status" value="6"/>
</dbReference>
<dbReference type="PANTHER" id="PTHR45982:SF1">
    <property type="entry name" value="REGULATOR OF CHROMOSOME CONDENSATION"/>
    <property type="match status" value="1"/>
</dbReference>
<dbReference type="InterPro" id="IPR008964">
    <property type="entry name" value="Invasin/intimin_cell_adhesion"/>
</dbReference>
<dbReference type="InterPro" id="IPR003344">
    <property type="entry name" value="Big_1_dom"/>
</dbReference>
<dbReference type="SUPFAM" id="SSF50985">
    <property type="entry name" value="RCC1/BLIP-II"/>
    <property type="match status" value="2"/>
</dbReference>
<dbReference type="Pfam" id="PF00415">
    <property type="entry name" value="RCC1"/>
    <property type="match status" value="1"/>
</dbReference>
<dbReference type="EMBL" id="CP130613">
    <property type="protein sequence ID" value="WKW13833.1"/>
    <property type="molecule type" value="Genomic_DNA"/>
</dbReference>
<dbReference type="Gene3D" id="2.60.40.1120">
    <property type="entry name" value="Carboxypeptidase-like, regulatory domain"/>
    <property type="match status" value="1"/>
</dbReference>
<dbReference type="InterPro" id="IPR013783">
    <property type="entry name" value="Ig-like_fold"/>
</dbReference>
<dbReference type="Gene3D" id="2.130.10.30">
    <property type="entry name" value="Regulator of chromosome condensation 1/beta-lactamase-inhibitor protein II"/>
    <property type="match status" value="2"/>
</dbReference>
<name>A0AA49JS20_9BACT</name>
<protein>
    <submittedName>
        <fullName evidence="3">Ig-like domain-containing protein</fullName>
    </submittedName>
</protein>
<dbReference type="InterPro" id="IPR000408">
    <property type="entry name" value="Reg_chr_condens"/>
</dbReference>
<evidence type="ECO:0000313" key="5">
    <source>
        <dbReference type="Proteomes" id="UP001229955"/>
    </source>
</evidence>
<proteinExistence type="inferred from homology"/>
<dbReference type="PROSITE" id="PS51257">
    <property type="entry name" value="PROKAR_LIPOPROTEIN"/>
    <property type="match status" value="1"/>
</dbReference>
<dbReference type="Proteomes" id="UP001229955">
    <property type="component" value="Chromosome"/>
</dbReference>
<feature type="domain" description="Big-1" evidence="2">
    <location>
        <begin position="920"/>
        <end position="1012"/>
    </location>
</feature>
<dbReference type="SUPFAM" id="SSF49373">
    <property type="entry name" value="Invasin/intimin cell-adhesion fragments"/>
    <property type="match status" value="10"/>
</dbReference>
<feature type="domain" description="Big-1" evidence="2">
    <location>
        <begin position="624"/>
        <end position="717"/>
    </location>
</feature>
<dbReference type="PANTHER" id="PTHR45982">
    <property type="entry name" value="REGULATOR OF CHROMOSOME CONDENSATION"/>
    <property type="match status" value="1"/>
</dbReference>
<dbReference type="PROSITE" id="PS51127">
    <property type="entry name" value="BIG1"/>
    <property type="match status" value="3"/>
</dbReference>
<keyword evidence="5" id="KW-1185">Reference proteome</keyword>
<dbReference type="KEGG" id="pspc:Strain318_000157"/>
<dbReference type="GO" id="GO:0005085">
    <property type="term" value="F:guanyl-nucleotide exchange factor activity"/>
    <property type="evidence" value="ECO:0007669"/>
    <property type="project" value="TreeGrafter"/>
</dbReference>
<dbReference type="InterPro" id="IPR009091">
    <property type="entry name" value="RCC1/BLIP-II"/>
</dbReference>
<dbReference type="PROSITE" id="PS50012">
    <property type="entry name" value="RCC1_3"/>
    <property type="match status" value="5"/>
</dbReference>
<sequence length="1384" mass="138006">MQASHRSLSQRLGARPFFLGALALLIGISCKEVTGPEDSAVGLTVIAGDNQAGRVSSDLDDPIVVRVTNRSGAGVKGATVLFSPDSGSGAPTPLVATTDSTGVASVRWRLGPALGPMRLTASFADLTPVTVTATAVPDRVEVVSGDAQQTRVTGTLSQPLVVRVTDFQGRTVQGISVSFTPDSGSGTVAPALIATDAQGLARATWTLGNAAGAMRVVATVATSSPVEFSAIANQDVLNLASGGDQGARAGTTLPRPVQVRVTDQNGTPVANVIVNFEPGTGSGTVSPVSAQSNAQGIVQTNWTLGATPGAQTLTARSNFASPITVNAAGLLPSEILVVSGNQQITRVSTPVPSSLVVLVTDSTGRRVPGAQVRFVPDSGSGTVDPAIATTDTLGQANARWTLGASVGVMRLRAISGSDTLVFQATTTADLLTVTAGNGQTGRFGAALGTPLAVTARDLAGNTVAGVVVTFTPDAGSGTVAPASVTTDATGVARTLWTLGAAPGPMRVVASAATAAQSVEIRATASGDNLTVASGSGQAAAANAALPAPVVMQVRRADGTPVSGVTLTFAPEAGNGTVAPTTATTDANGRAQTVWTLGAAAGTQVLNVSSGTTLPTTVTATARTAASIAVTGDGQSARFGTALTNPIVATLTDLDGNAVAGATVTFTPDAGSGTLAATSVTTDALGRASTTWTLGGTPGAMRVTVSATGATSQIVNATATGDAIALEAGGGLSALVGTALSPAVRVRVTNAANEPQSNVLVTFAPTTGSGTVSADTVRTDSFGRAQVTWTLGAARGPMTLNVTTPVTQLLAVSATALAADAIALDTQGSLSGFVGTALDSTVRVRVTDRGGAVVPGVSVSFAPSAGSVSAATATTNASGIASVRWTLGTTPGAQTLAASVGASPTVNVSATARVDSSRAISVQSGDAQDTTLTKALGAPLVVRVLDRFGNAVQGATIDWTGTNGVTFSSSSSTTNASGDASVTVTTGTTLGAASVTATVSGRTESRTFTLTTQAAFTSVWAGNYFTCGLAERGEAYCWGFNQNKQLGSSATEDATNAPKLPVTSGSQIPVFRKIDGGENHGCGVTIARQAMCWGLGQGSFGVSTPTVINLANASIIEDVTVGSGHSCLLTASGTVACVGDNLRGQLGINTVAANATPYTPVDSSYSAVSAGGLHTCGMVRGSGRLMCWGDNQVGQVGDGTTTPRLLVPTPVSVGGGVTWDTTSLVTGDSHSCALNSAGQAICWGANGYGQLGNGTTALSRDTALVAGGLTFRRLAAGRDHTCGFTTTDSTAYCWGRNDAGQLGDSTTTNRSSPTAVRGGLKFRSIATGEFHSCGVASNASMTQNTLATRDLLYCWGDSEYGQAGTGVFEPNNTPILTPRRVSHQP</sequence>
<evidence type="ECO:0000259" key="2">
    <source>
        <dbReference type="PROSITE" id="PS51127"/>
    </source>
</evidence>
<dbReference type="GO" id="GO:0005737">
    <property type="term" value="C:cytoplasm"/>
    <property type="evidence" value="ECO:0007669"/>
    <property type="project" value="TreeGrafter"/>
</dbReference>
<dbReference type="Gene3D" id="2.60.40.10">
    <property type="entry name" value="Immunoglobulins"/>
    <property type="match status" value="9"/>
</dbReference>
<dbReference type="Pfam" id="PF02369">
    <property type="entry name" value="Big_1"/>
    <property type="match status" value="1"/>
</dbReference>
<accession>A0AA49JYB1</accession>
<gene>
    <name evidence="3" type="ORF">Strain138_000157</name>
    <name evidence="4" type="ORF">Strain318_000157</name>
</gene>
<evidence type="ECO:0000313" key="4">
    <source>
        <dbReference type="EMBL" id="WKW13833.1"/>
    </source>
</evidence>
<dbReference type="RefSeq" id="WP_367886635.1">
    <property type="nucleotide sequence ID" value="NZ_CP130612.1"/>
</dbReference>
<evidence type="ECO:0000256" key="1">
    <source>
        <dbReference type="ARBA" id="ARBA00010116"/>
    </source>
</evidence>
<dbReference type="EMBL" id="CP130612">
    <property type="protein sequence ID" value="WKW10924.1"/>
    <property type="molecule type" value="Genomic_DNA"/>
</dbReference>
<evidence type="ECO:0000313" key="3">
    <source>
        <dbReference type="EMBL" id="WKW10924.1"/>
    </source>
</evidence>
<comment type="similarity">
    <text evidence="1">Belongs to the intimin/invasin family.</text>
</comment>
<dbReference type="Pfam" id="PF13540">
    <property type="entry name" value="RCC1_2"/>
    <property type="match status" value="4"/>
</dbReference>